<feature type="transmembrane region" description="Helical" evidence="4">
    <location>
        <begin position="192"/>
        <end position="209"/>
    </location>
</feature>
<comment type="caution">
    <text evidence="6">The sequence shown here is derived from an EMBL/GenBank/DDBJ whole genome shotgun (WGS) entry which is preliminary data.</text>
</comment>
<feature type="transmembrane region" description="Helical" evidence="4">
    <location>
        <begin position="34"/>
        <end position="55"/>
    </location>
</feature>
<dbReference type="InterPro" id="IPR036259">
    <property type="entry name" value="MFS_trans_sf"/>
</dbReference>
<dbReference type="InterPro" id="IPR052952">
    <property type="entry name" value="MFS-Transporter"/>
</dbReference>
<dbReference type="Gene3D" id="1.20.1250.20">
    <property type="entry name" value="MFS general substrate transporter like domains"/>
    <property type="match status" value="2"/>
</dbReference>
<evidence type="ECO:0000256" key="4">
    <source>
        <dbReference type="SAM" id="Phobius"/>
    </source>
</evidence>
<accession>A0ABT3NY04</accession>
<evidence type="ECO:0000259" key="5">
    <source>
        <dbReference type="PROSITE" id="PS50850"/>
    </source>
</evidence>
<feature type="transmembrane region" description="Helical" evidence="4">
    <location>
        <begin position="278"/>
        <end position="297"/>
    </location>
</feature>
<keyword evidence="3 4" id="KW-0472">Membrane</keyword>
<dbReference type="PANTHER" id="PTHR23527:SF1">
    <property type="entry name" value="BLL3282 PROTEIN"/>
    <property type="match status" value="1"/>
</dbReference>
<protein>
    <submittedName>
        <fullName evidence="6">MFS transporter</fullName>
    </submittedName>
</protein>
<feature type="domain" description="Major facilitator superfamily (MFS) profile" evidence="5">
    <location>
        <begin position="36"/>
        <end position="425"/>
    </location>
</feature>
<feature type="transmembrane region" description="Helical" evidence="4">
    <location>
        <begin position="399"/>
        <end position="417"/>
    </location>
</feature>
<dbReference type="InterPro" id="IPR020846">
    <property type="entry name" value="MFS_dom"/>
</dbReference>
<organism evidence="6 7">
    <name type="scientific">Sabulicella glaciei</name>
    <dbReference type="NCBI Taxonomy" id="2984948"/>
    <lineage>
        <taxon>Bacteria</taxon>
        <taxon>Pseudomonadati</taxon>
        <taxon>Pseudomonadota</taxon>
        <taxon>Alphaproteobacteria</taxon>
        <taxon>Acetobacterales</taxon>
        <taxon>Acetobacteraceae</taxon>
        <taxon>Sabulicella</taxon>
    </lineage>
</organism>
<evidence type="ECO:0000256" key="2">
    <source>
        <dbReference type="ARBA" id="ARBA00022989"/>
    </source>
</evidence>
<dbReference type="Pfam" id="PF07690">
    <property type="entry name" value="MFS_1"/>
    <property type="match status" value="1"/>
</dbReference>
<feature type="transmembrane region" description="Helical" evidence="4">
    <location>
        <begin position="309"/>
        <end position="328"/>
    </location>
</feature>
<feature type="transmembrane region" description="Helical" evidence="4">
    <location>
        <begin position="367"/>
        <end position="393"/>
    </location>
</feature>
<dbReference type="RefSeq" id="WP_301591193.1">
    <property type="nucleotide sequence ID" value="NZ_JAPFQI010000013.1"/>
</dbReference>
<dbReference type="SUPFAM" id="SSF103473">
    <property type="entry name" value="MFS general substrate transporter"/>
    <property type="match status" value="1"/>
</dbReference>
<feature type="transmembrane region" description="Helical" evidence="4">
    <location>
        <begin position="67"/>
        <end position="87"/>
    </location>
</feature>
<evidence type="ECO:0000256" key="3">
    <source>
        <dbReference type="ARBA" id="ARBA00023136"/>
    </source>
</evidence>
<dbReference type="Proteomes" id="UP001526430">
    <property type="component" value="Unassembled WGS sequence"/>
</dbReference>
<keyword evidence="7" id="KW-1185">Reference proteome</keyword>
<name>A0ABT3NY04_9PROT</name>
<dbReference type="EMBL" id="JAPFQI010000013">
    <property type="protein sequence ID" value="MCW8087047.1"/>
    <property type="molecule type" value="Genomic_DNA"/>
</dbReference>
<evidence type="ECO:0000313" key="6">
    <source>
        <dbReference type="EMBL" id="MCW8087047.1"/>
    </source>
</evidence>
<reference evidence="6 7" key="1">
    <citation type="submission" date="2022-10" db="EMBL/GenBank/DDBJ databases">
        <title>Roseococcus glaciei nov., sp. nov., isolated from glacier.</title>
        <authorList>
            <person name="Liu Q."/>
            <person name="Xin Y.-H."/>
        </authorList>
    </citation>
    <scope>NUCLEOTIDE SEQUENCE [LARGE SCALE GENOMIC DNA]</scope>
    <source>
        <strain evidence="6 7">MDT2-1-1</strain>
    </source>
</reference>
<feature type="transmembrane region" description="Helical" evidence="4">
    <location>
        <begin position="334"/>
        <end position="355"/>
    </location>
</feature>
<feature type="transmembrane region" description="Helical" evidence="4">
    <location>
        <begin position="107"/>
        <end position="132"/>
    </location>
</feature>
<proteinExistence type="predicted"/>
<evidence type="ECO:0000256" key="1">
    <source>
        <dbReference type="ARBA" id="ARBA00022692"/>
    </source>
</evidence>
<keyword evidence="1 4" id="KW-0812">Transmembrane</keyword>
<dbReference type="PROSITE" id="PS50850">
    <property type="entry name" value="MFS"/>
    <property type="match status" value="1"/>
</dbReference>
<evidence type="ECO:0000313" key="7">
    <source>
        <dbReference type="Proteomes" id="UP001526430"/>
    </source>
</evidence>
<gene>
    <name evidence="6" type="ORF">OF850_15550</name>
</gene>
<feature type="transmembrane region" description="Helical" evidence="4">
    <location>
        <begin position="245"/>
        <end position="266"/>
    </location>
</feature>
<keyword evidence="2 4" id="KW-1133">Transmembrane helix</keyword>
<dbReference type="PANTHER" id="PTHR23527">
    <property type="entry name" value="BLL3282 PROTEIN"/>
    <property type="match status" value="1"/>
</dbReference>
<sequence length="425" mass="42742">MREGFAAPMAGVNPVDGCRPASQHGNPMPREPSVWTVMLALMGTHLAGMGAFLAVPVLAPAIAAETGLPAGLAGFHTSLVYAGALLSGPLSAGLLRRHGGVRVCQGALVTVGLGIALAAFGHPLALVLSALLSGLGHGPITPAGSHLLAPRTPPARRSLIFGLKQCGVPMGAMLVAALAPLLALIFGWRGGVLGVALFSVLLALALQPLRAVLDADRQPDAPPLRPFAEARASLSILRDDPRIRALTVASASFGIGQFCFSSFFVVWQVEVLGRGLEAAGLALALAQCAGMVGRVLWALVADRIGAPPVLVALGVVIALASAGFALAGPSWPEAAILLLGAAMGASAVAWNGVLLGEVARLAPEGRVGAATAALGFVFAATMVVAPSGFSMLVLGTGGYGPGFLLCALAALVGVVAVRRLQGMRG</sequence>
<dbReference type="InterPro" id="IPR011701">
    <property type="entry name" value="MFS"/>
</dbReference>